<evidence type="ECO:0000313" key="4">
    <source>
        <dbReference type="EMBL" id="TYR30481.1"/>
    </source>
</evidence>
<organism evidence="4 5">
    <name type="scientific">Neoaquamicrobium microcysteis</name>
    <dbReference type="NCBI Taxonomy" id="2682781"/>
    <lineage>
        <taxon>Bacteria</taxon>
        <taxon>Pseudomonadati</taxon>
        <taxon>Pseudomonadota</taxon>
        <taxon>Alphaproteobacteria</taxon>
        <taxon>Hyphomicrobiales</taxon>
        <taxon>Phyllobacteriaceae</taxon>
        <taxon>Neoaquamicrobium</taxon>
    </lineage>
</organism>
<dbReference type="InterPro" id="IPR009683">
    <property type="entry name" value="Extensin-like_C"/>
</dbReference>
<dbReference type="EMBL" id="VSZS01000066">
    <property type="protein sequence ID" value="TYR30481.1"/>
    <property type="molecule type" value="Genomic_DNA"/>
</dbReference>
<dbReference type="Proteomes" id="UP000323258">
    <property type="component" value="Unassembled WGS sequence"/>
</dbReference>
<feature type="domain" description="Extensin-like C-terminal" evidence="3">
    <location>
        <begin position="125"/>
        <end position="300"/>
    </location>
</feature>
<dbReference type="AlphaFoldDB" id="A0A5D4GNS5"/>
<reference evidence="4 5" key="1">
    <citation type="submission" date="2019-08" db="EMBL/GenBank/DDBJ databases">
        <authorList>
            <person name="Seo Y.L."/>
        </authorList>
    </citation>
    <scope>NUCLEOTIDE SEQUENCE [LARGE SCALE GENOMIC DNA]</scope>
    <source>
        <strain evidence="4 5">MaA-C15</strain>
    </source>
</reference>
<gene>
    <name evidence="4" type="ORF">FY036_17325</name>
</gene>
<comment type="caution">
    <text evidence="4">The sequence shown here is derived from an EMBL/GenBank/DDBJ whole genome shotgun (WGS) entry which is preliminary data.</text>
</comment>
<feature type="compositionally biased region" description="Basic and acidic residues" evidence="1">
    <location>
        <begin position="71"/>
        <end position="82"/>
    </location>
</feature>
<accession>A0A5D4GNS5</accession>
<sequence length="300" mass="32777">MMVRAIAAPLDRSHVRRMMPATALRIFLSMALVATFCPPAMAQEAEEELPSTMQAPSPLPERAQSADTEELPAKMDAPDSRPEQTAGPQEADDPAQETADEPAEATDAPKQEEAKDEPMPADEVACRARLRELGVEFSEHEPLKEESGCSAPHPLTVTSLPGEVELRPQAVLTCAMAEATATFVRDHVIPMTREEFGSDLTAIDQVSSYVCRPRNGTQTLSEHAFANALDWGALELEDETRIEVRAYQRAEPRRARLISAIRDAACGPFKTVLGPGSDADHADHFHFDMAERRGGSTFCQ</sequence>
<feature type="compositionally biased region" description="Basic and acidic residues" evidence="1">
    <location>
        <begin position="107"/>
        <end position="121"/>
    </location>
</feature>
<proteinExistence type="predicted"/>
<evidence type="ECO:0000256" key="1">
    <source>
        <dbReference type="SAM" id="MobiDB-lite"/>
    </source>
</evidence>
<feature type="signal peptide" evidence="2">
    <location>
        <begin position="1"/>
        <end position="42"/>
    </location>
</feature>
<evidence type="ECO:0000313" key="5">
    <source>
        <dbReference type="Proteomes" id="UP000323258"/>
    </source>
</evidence>
<feature type="chain" id="PRO_5023140377" evidence="2">
    <location>
        <begin position="43"/>
        <end position="300"/>
    </location>
</feature>
<name>A0A5D4GNS5_9HYPH</name>
<evidence type="ECO:0000259" key="3">
    <source>
        <dbReference type="Pfam" id="PF06904"/>
    </source>
</evidence>
<feature type="compositionally biased region" description="Acidic residues" evidence="1">
    <location>
        <begin position="90"/>
        <end position="104"/>
    </location>
</feature>
<evidence type="ECO:0000256" key="2">
    <source>
        <dbReference type="SAM" id="SignalP"/>
    </source>
</evidence>
<feature type="region of interest" description="Disordered" evidence="1">
    <location>
        <begin position="44"/>
        <end position="121"/>
    </location>
</feature>
<reference evidence="4 5" key="2">
    <citation type="submission" date="2019-09" db="EMBL/GenBank/DDBJ databases">
        <title>Mesorhizobium sp. MaA-C15 isolated from Microcystis aeruginosa.</title>
        <authorList>
            <person name="Jeong S.E."/>
            <person name="Jin H.M."/>
            <person name="Jeon C.O."/>
        </authorList>
    </citation>
    <scope>NUCLEOTIDE SEQUENCE [LARGE SCALE GENOMIC DNA]</scope>
    <source>
        <strain evidence="4 5">MaA-C15</strain>
    </source>
</reference>
<protein>
    <submittedName>
        <fullName evidence="4">Extensin family protein</fullName>
    </submittedName>
</protein>
<dbReference type="Pfam" id="PF06904">
    <property type="entry name" value="Extensin-like_C"/>
    <property type="match status" value="1"/>
</dbReference>
<keyword evidence="2" id="KW-0732">Signal</keyword>
<keyword evidence="5" id="KW-1185">Reference proteome</keyword>